<dbReference type="EMBL" id="CAADGD010000054">
    <property type="protein sequence ID" value="VFK71191.1"/>
    <property type="molecule type" value="Genomic_DNA"/>
</dbReference>
<organism evidence="3">
    <name type="scientific">Candidatus Kentrum sp. UNK</name>
    <dbReference type="NCBI Taxonomy" id="2126344"/>
    <lineage>
        <taxon>Bacteria</taxon>
        <taxon>Pseudomonadati</taxon>
        <taxon>Pseudomonadota</taxon>
        <taxon>Gammaproteobacteria</taxon>
        <taxon>Candidatus Kentrum</taxon>
    </lineage>
</organism>
<keyword evidence="1" id="KW-0472">Membrane</keyword>
<dbReference type="EMBL" id="CAADFZ010000086">
    <property type="protein sequence ID" value="VFK66286.1"/>
    <property type="molecule type" value="Genomic_DNA"/>
</dbReference>
<dbReference type="AlphaFoldDB" id="A0A451AYT2"/>
<proteinExistence type="predicted"/>
<name>A0A451AYT2_9GAMM</name>
<evidence type="ECO:0000313" key="3">
    <source>
        <dbReference type="EMBL" id="VFK71191.1"/>
    </source>
</evidence>
<feature type="transmembrane region" description="Helical" evidence="1">
    <location>
        <begin position="76"/>
        <end position="103"/>
    </location>
</feature>
<protein>
    <recommendedName>
        <fullName evidence="4">DUF1640 domain-containing protein</fullName>
    </recommendedName>
</protein>
<evidence type="ECO:0000256" key="1">
    <source>
        <dbReference type="SAM" id="Phobius"/>
    </source>
</evidence>
<gene>
    <name evidence="2" type="ORF">BECKUNK1418G_GA0071005_10866</name>
    <name evidence="3" type="ORF">BECKUNK1418H_GA0071006_10546</name>
</gene>
<accession>A0A451AYT2</accession>
<evidence type="ECO:0000313" key="2">
    <source>
        <dbReference type="EMBL" id="VFK66286.1"/>
    </source>
</evidence>
<evidence type="ECO:0008006" key="4">
    <source>
        <dbReference type="Google" id="ProtNLM"/>
    </source>
</evidence>
<reference evidence="3" key="1">
    <citation type="submission" date="2019-02" db="EMBL/GenBank/DDBJ databases">
        <authorList>
            <person name="Gruber-Vodicka R. H."/>
            <person name="Seah K. B. B."/>
        </authorList>
    </citation>
    <scope>NUCLEOTIDE SEQUENCE</scope>
    <source>
        <strain evidence="3">BECK_BY19</strain>
        <strain evidence="2">BECK_BY8</strain>
    </source>
</reference>
<keyword evidence="1" id="KW-1133">Transmembrane helix</keyword>
<keyword evidence="1" id="KW-0812">Transmembrane</keyword>
<sequence length="104" mass="11225">MPTSFDTLALYEKLKESGVPDSQAAAHSSGLNDALAHVATKSDLREVKMDLREVKVDIENLKISTHADMAAMKSDIISWIVGMFLGLVVVMVAAVFGLLPLVLK</sequence>